<evidence type="ECO:0000313" key="2">
    <source>
        <dbReference type="EnsemblFungi" id="PTTG_29698-t43_1-p1"/>
    </source>
</evidence>
<name>A0A180G2G1_PUCT1</name>
<dbReference type="EnsemblFungi" id="PTTG_29698-t43_1">
    <property type="protein sequence ID" value="PTTG_29698-t43_1-p1"/>
    <property type="gene ID" value="PTTG_29698"/>
</dbReference>
<evidence type="ECO:0000313" key="3">
    <source>
        <dbReference type="Proteomes" id="UP000005240"/>
    </source>
</evidence>
<dbReference type="EMBL" id="ADAS02000762">
    <property type="protein sequence ID" value="OAV86851.1"/>
    <property type="molecule type" value="Genomic_DNA"/>
</dbReference>
<reference evidence="2 3" key="3">
    <citation type="journal article" date="2017" name="G3 (Bethesda)">
        <title>Comparative analysis highlights variable genome content of wheat rusts and divergence of the mating loci.</title>
        <authorList>
            <person name="Cuomo C.A."/>
            <person name="Bakkeren G."/>
            <person name="Khalil H.B."/>
            <person name="Panwar V."/>
            <person name="Joly D."/>
            <person name="Linning R."/>
            <person name="Sakthikumar S."/>
            <person name="Song X."/>
            <person name="Adiconis X."/>
            <person name="Fan L."/>
            <person name="Goldberg J.M."/>
            <person name="Levin J.Z."/>
            <person name="Young S."/>
            <person name="Zeng Q."/>
            <person name="Anikster Y."/>
            <person name="Bruce M."/>
            <person name="Wang M."/>
            <person name="Yin C."/>
            <person name="McCallum B."/>
            <person name="Szabo L.J."/>
            <person name="Hulbert S."/>
            <person name="Chen X."/>
            <person name="Fellers J.P."/>
        </authorList>
    </citation>
    <scope>NUCLEOTIDE SEQUENCE</scope>
    <source>
        <strain evidence="3">Isolate 1-1 / race 1 (BBBD)</strain>
        <strain evidence="2">isolate 1-1 / race 1 (BBBD)</strain>
    </source>
</reference>
<reference evidence="2" key="4">
    <citation type="submission" date="2025-05" db="UniProtKB">
        <authorList>
            <consortium name="EnsemblFungi"/>
        </authorList>
    </citation>
    <scope>IDENTIFICATION</scope>
    <source>
        <strain evidence="2">isolate 1-1 / race 1 (BBBD)</strain>
    </source>
</reference>
<organism evidence="1">
    <name type="scientific">Puccinia triticina (isolate 1-1 / race 1 (BBBD))</name>
    <name type="common">Brown leaf rust fungus</name>
    <dbReference type="NCBI Taxonomy" id="630390"/>
    <lineage>
        <taxon>Eukaryota</taxon>
        <taxon>Fungi</taxon>
        <taxon>Dikarya</taxon>
        <taxon>Basidiomycota</taxon>
        <taxon>Pucciniomycotina</taxon>
        <taxon>Pucciniomycetes</taxon>
        <taxon>Pucciniales</taxon>
        <taxon>Pucciniaceae</taxon>
        <taxon>Puccinia</taxon>
    </lineage>
</organism>
<reference evidence="1" key="2">
    <citation type="submission" date="2016-05" db="EMBL/GenBank/DDBJ databases">
        <title>Comparative analysis highlights variable genome content of wheat rusts and divergence of the mating loci.</title>
        <authorList>
            <person name="Cuomo C.A."/>
            <person name="Bakkeren G."/>
            <person name="Szabo L."/>
            <person name="Khalil H."/>
            <person name="Joly D."/>
            <person name="Goldberg J."/>
            <person name="Young S."/>
            <person name="Zeng Q."/>
            <person name="Fellers J."/>
        </authorList>
    </citation>
    <scope>NUCLEOTIDE SEQUENCE [LARGE SCALE GENOMIC DNA]</scope>
    <source>
        <strain evidence="1">1-1 BBBD Race 1</strain>
    </source>
</reference>
<gene>
    <name evidence="1" type="ORF">PTTG_29698</name>
</gene>
<dbReference type="OrthoDB" id="2498281at2759"/>
<dbReference type="Proteomes" id="UP000005240">
    <property type="component" value="Unassembled WGS sequence"/>
</dbReference>
<sequence>MPAAAAATRIPTPAAGNLATAAGIPATASNGQIQVPTSSPAPSDNSVDISEYLHFCHVNPTDEALKKALEKYGIDHYSGFKHFKPEELESKGVKKSHARLLVGSIKKFARHLQRRQEQLH</sequence>
<reference evidence="1" key="1">
    <citation type="submission" date="2009-11" db="EMBL/GenBank/DDBJ databases">
        <authorList>
            <consortium name="The Broad Institute Genome Sequencing Platform"/>
            <person name="Ward D."/>
            <person name="Feldgarden M."/>
            <person name="Earl A."/>
            <person name="Young S.K."/>
            <person name="Zeng Q."/>
            <person name="Koehrsen M."/>
            <person name="Alvarado L."/>
            <person name="Berlin A."/>
            <person name="Bochicchio J."/>
            <person name="Borenstein D."/>
            <person name="Chapman S.B."/>
            <person name="Chen Z."/>
            <person name="Engels R."/>
            <person name="Freedman E."/>
            <person name="Gellesch M."/>
            <person name="Goldberg J."/>
            <person name="Griggs A."/>
            <person name="Gujja S."/>
            <person name="Heilman E."/>
            <person name="Heiman D."/>
            <person name="Hepburn T."/>
            <person name="Howarth C."/>
            <person name="Jen D."/>
            <person name="Larson L."/>
            <person name="Lewis B."/>
            <person name="Mehta T."/>
            <person name="Park D."/>
            <person name="Pearson M."/>
            <person name="Roberts A."/>
            <person name="Saif S."/>
            <person name="Shea T."/>
            <person name="Shenoy N."/>
            <person name="Sisk P."/>
            <person name="Stolte C."/>
            <person name="Sykes S."/>
            <person name="Thomson T."/>
            <person name="Walk T."/>
            <person name="White J."/>
            <person name="Yandava C."/>
            <person name="Izard J."/>
            <person name="Baranova O.V."/>
            <person name="Blanton J.M."/>
            <person name="Tanner A.C."/>
            <person name="Dewhirst F.E."/>
            <person name="Haas B."/>
            <person name="Nusbaum C."/>
            <person name="Birren B."/>
        </authorList>
    </citation>
    <scope>NUCLEOTIDE SEQUENCE [LARGE SCALE GENOMIC DNA]</scope>
    <source>
        <strain evidence="1">1-1 BBBD Race 1</strain>
    </source>
</reference>
<evidence type="ECO:0008006" key="4">
    <source>
        <dbReference type="Google" id="ProtNLM"/>
    </source>
</evidence>
<protein>
    <recommendedName>
        <fullName evidence="4">SAM domain-containing protein</fullName>
    </recommendedName>
</protein>
<dbReference type="AlphaFoldDB" id="A0A180G2G1"/>
<evidence type="ECO:0000313" key="1">
    <source>
        <dbReference type="EMBL" id="OAV86851.1"/>
    </source>
</evidence>
<accession>A0A180G2G1</accession>
<proteinExistence type="predicted"/>
<dbReference type="VEuPathDB" id="FungiDB:PTTG_29698"/>
<keyword evidence="3" id="KW-1185">Reference proteome</keyword>